<dbReference type="Gene3D" id="3.30.1370.10">
    <property type="entry name" value="K Homology domain, type 1"/>
    <property type="match status" value="1"/>
</dbReference>
<dbReference type="InterPro" id="IPR004088">
    <property type="entry name" value="KH_dom_type_1"/>
</dbReference>
<evidence type="ECO:0000256" key="1">
    <source>
        <dbReference type="PROSITE-ProRule" id="PRU00117"/>
    </source>
</evidence>
<dbReference type="InterPro" id="IPR036612">
    <property type="entry name" value="KH_dom_type_1_sf"/>
</dbReference>
<dbReference type="PROSITE" id="PS50084">
    <property type="entry name" value="KH_TYPE_1"/>
    <property type="match status" value="1"/>
</dbReference>
<accession>A0AAW0XNX6</accession>
<dbReference type="AlphaFoldDB" id="A0AAW0XNX6"/>
<dbReference type="GO" id="GO:0003723">
    <property type="term" value="F:RNA binding"/>
    <property type="evidence" value="ECO:0007669"/>
    <property type="project" value="UniProtKB-UniRule"/>
</dbReference>
<keyword evidence="2" id="KW-0812">Transmembrane</keyword>
<protein>
    <recommendedName>
        <fullName evidence="3">K Homology domain-containing protein</fullName>
    </recommendedName>
</protein>
<organism evidence="4 5">
    <name type="scientific">Cherax quadricarinatus</name>
    <name type="common">Australian red claw crayfish</name>
    <dbReference type="NCBI Taxonomy" id="27406"/>
    <lineage>
        <taxon>Eukaryota</taxon>
        <taxon>Metazoa</taxon>
        <taxon>Ecdysozoa</taxon>
        <taxon>Arthropoda</taxon>
        <taxon>Crustacea</taxon>
        <taxon>Multicrustacea</taxon>
        <taxon>Malacostraca</taxon>
        <taxon>Eumalacostraca</taxon>
        <taxon>Eucarida</taxon>
        <taxon>Decapoda</taxon>
        <taxon>Pleocyemata</taxon>
        <taxon>Astacidea</taxon>
        <taxon>Parastacoidea</taxon>
        <taxon>Parastacidae</taxon>
        <taxon>Cherax</taxon>
    </lineage>
</organism>
<evidence type="ECO:0000259" key="3">
    <source>
        <dbReference type="Pfam" id="PF00013"/>
    </source>
</evidence>
<reference evidence="4 5" key="1">
    <citation type="journal article" date="2024" name="BMC Genomics">
        <title>Genome assembly of redclaw crayfish (Cherax quadricarinatus) provides insights into its immune adaptation and hypoxia tolerance.</title>
        <authorList>
            <person name="Liu Z."/>
            <person name="Zheng J."/>
            <person name="Li H."/>
            <person name="Fang K."/>
            <person name="Wang S."/>
            <person name="He J."/>
            <person name="Zhou D."/>
            <person name="Weng S."/>
            <person name="Chi M."/>
            <person name="Gu Z."/>
            <person name="He J."/>
            <person name="Li F."/>
            <person name="Wang M."/>
        </authorList>
    </citation>
    <scope>NUCLEOTIDE SEQUENCE [LARGE SCALE GENOMIC DNA]</scope>
    <source>
        <strain evidence="4">ZL_2023a</strain>
    </source>
</reference>
<keyword evidence="2" id="KW-1133">Transmembrane helix</keyword>
<evidence type="ECO:0000313" key="4">
    <source>
        <dbReference type="EMBL" id="KAK8742119.1"/>
    </source>
</evidence>
<dbReference type="EMBL" id="JARKIK010000029">
    <property type="protein sequence ID" value="KAK8742119.1"/>
    <property type="molecule type" value="Genomic_DNA"/>
</dbReference>
<dbReference type="SUPFAM" id="SSF54791">
    <property type="entry name" value="Eukaryotic type KH-domain (KH-domain type I)"/>
    <property type="match status" value="1"/>
</dbReference>
<proteinExistence type="predicted"/>
<comment type="caution">
    <text evidence="4">The sequence shown here is derived from an EMBL/GenBank/DDBJ whole genome shotgun (WGS) entry which is preliminary data.</text>
</comment>
<evidence type="ECO:0000256" key="2">
    <source>
        <dbReference type="SAM" id="Phobius"/>
    </source>
</evidence>
<feature type="non-terminal residue" evidence="4">
    <location>
        <position position="1"/>
    </location>
</feature>
<dbReference type="CDD" id="cd00105">
    <property type="entry name" value="KH-I"/>
    <property type="match status" value="1"/>
</dbReference>
<keyword evidence="5" id="KW-1185">Reference proteome</keyword>
<feature type="transmembrane region" description="Helical" evidence="2">
    <location>
        <begin position="23"/>
        <end position="44"/>
    </location>
</feature>
<keyword evidence="2" id="KW-0472">Membrane</keyword>
<keyword evidence="1" id="KW-0694">RNA-binding</keyword>
<dbReference type="GO" id="GO:0010468">
    <property type="term" value="P:regulation of gene expression"/>
    <property type="evidence" value="ECO:0007669"/>
    <property type="project" value="UniProtKB-ARBA"/>
</dbReference>
<evidence type="ECO:0000313" key="5">
    <source>
        <dbReference type="Proteomes" id="UP001445076"/>
    </source>
</evidence>
<sequence>SQLPGSPWEVRATSMDAGRARSLLYPLGGALLLSGVAGTIYYYLTKKDEDEIKLVNIKANQWSTVKVQVPLSSVGLVIGRHGSNIKLIQERTNTKINFSDEDSCWTNNR</sequence>
<feature type="domain" description="K Homology" evidence="3">
    <location>
        <begin position="64"/>
        <end position="108"/>
    </location>
</feature>
<gene>
    <name evidence="4" type="ORF">OTU49_002125</name>
</gene>
<dbReference type="Pfam" id="PF00013">
    <property type="entry name" value="KH_1"/>
    <property type="match status" value="1"/>
</dbReference>
<dbReference type="Proteomes" id="UP001445076">
    <property type="component" value="Unassembled WGS sequence"/>
</dbReference>
<name>A0AAW0XNX6_CHEQU</name>